<evidence type="ECO:0000256" key="6">
    <source>
        <dbReference type="ARBA" id="ARBA00022917"/>
    </source>
</evidence>
<keyword evidence="4 10" id="KW-0547">Nucleotide-binding</keyword>
<organism evidence="12 13">
    <name type="scientific">Alloscardovia macacae</name>
    <dbReference type="NCBI Taxonomy" id="1160091"/>
    <lineage>
        <taxon>Bacteria</taxon>
        <taxon>Bacillati</taxon>
        <taxon>Actinomycetota</taxon>
        <taxon>Actinomycetes</taxon>
        <taxon>Bifidobacteriales</taxon>
        <taxon>Bifidobacteriaceae</taxon>
        <taxon>Alloscardovia</taxon>
    </lineage>
</organism>
<evidence type="ECO:0000256" key="5">
    <source>
        <dbReference type="ARBA" id="ARBA00022840"/>
    </source>
</evidence>
<proteinExistence type="inferred from homology"/>
<evidence type="ECO:0000256" key="11">
    <source>
        <dbReference type="SAM" id="MobiDB-lite"/>
    </source>
</evidence>
<dbReference type="NCBIfam" id="TIGR00233">
    <property type="entry name" value="trpS"/>
    <property type="match status" value="1"/>
</dbReference>
<reference evidence="12 13" key="1">
    <citation type="journal article" date="2017" name="BMC Genomics">
        <title>Comparative genomic and phylogenomic analyses of the Bifidobacteriaceae family.</title>
        <authorList>
            <person name="Lugli G.A."/>
            <person name="Milani C."/>
            <person name="Turroni F."/>
            <person name="Duranti S."/>
            <person name="Mancabelli L."/>
            <person name="Mangifesta M."/>
            <person name="Ferrario C."/>
            <person name="Modesto M."/>
            <person name="Mattarelli P."/>
            <person name="Jiri K."/>
            <person name="van Sinderen D."/>
            <person name="Ventura M."/>
        </authorList>
    </citation>
    <scope>NUCLEOTIDE SEQUENCE [LARGE SCALE GENOMIC DNA]</scope>
    <source>
        <strain evidence="12 13">DSM 24762</strain>
    </source>
</reference>
<comment type="caution">
    <text evidence="12">The sequence shown here is derived from an EMBL/GenBank/DDBJ whole genome shotgun (WGS) entry which is preliminary data.</text>
</comment>
<dbReference type="Gene3D" id="3.40.50.620">
    <property type="entry name" value="HUPs"/>
    <property type="match status" value="1"/>
</dbReference>
<comment type="catalytic activity">
    <reaction evidence="8">
        <text>tRNA(Trp) + L-tryptophan + ATP = L-tryptophyl-tRNA(Trp) + AMP + diphosphate + H(+)</text>
        <dbReference type="Rhea" id="RHEA:24080"/>
        <dbReference type="Rhea" id="RHEA-COMP:9671"/>
        <dbReference type="Rhea" id="RHEA-COMP:9705"/>
        <dbReference type="ChEBI" id="CHEBI:15378"/>
        <dbReference type="ChEBI" id="CHEBI:30616"/>
        <dbReference type="ChEBI" id="CHEBI:33019"/>
        <dbReference type="ChEBI" id="CHEBI:57912"/>
        <dbReference type="ChEBI" id="CHEBI:78442"/>
        <dbReference type="ChEBI" id="CHEBI:78535"/>
        <dbReference type="ChEBI" id="CHEBI:456215"/>
        <dbReference type="EC" id="6.1.1.2"/>
    </reaction>
</comment>
<dbReference type="InterPro" id="IPR014729">
    <property type="entry name" value="Rossmann-like_a/b/a_fold"/>
</dbReference>
<dbReference type="PANTHER" id="PTHR43766">
    <property type="entry name" value="TRYPTOPHAN--TRNA LIGASE, MITOCHONDRIAL"/>
    <property type="match status" value="1"/>
</dbReference>
<dbReference type="SUPFAM" id="SSF52374">
    <property type="entry name" value="Nucleotidylyl transferase"/>
    <property type="match status" value="1"/>
</dbReference>
<evidence type="ECO:0000256" key="8">
    <source>
        <dbReference type="ARBA" id="ARBA00049929"/>
    </source>
</evidence>
<keyword evidence="5 10" id="KW-0067">ATP-binding</keyword>
<name>A0A261F742_9BIFI</name>
<dbReference type="GO" id="GO:0004830">
    <property type="term" value="F:tryptophan-tRNA ligase activity"/>
    <property type="evidence" value="ECO:0007669"/>
    <property type="project" value="UniProtKB-UniRule"/>
</dbReference>
<evidence type="ECO:0000256" key="4">
    <source>
        <dbReference type="ARBA" id="ARBA00022741"/>
    </source>
</evidence>
<dbReference type="InterPro" id="IPR050203">
    <property type="entry name" value="Trp-tRNA_synthetase"/>
</dbReference>
<evidence type="ECO:0000313" key="12">
    <source>
        <dbReference type="EMBL" id="OZG54706.1"/>
    </source>
</evidence>
<dbReference type="Gene3D" id="1.10.240.10">
    <property type="entry name" value="Tyrosyl-Transfer RNA Synthetase"/>
    <property type="match status" value="1"/>
</dbReference>
<keyword evidence="6 10" id="KW-0648">Protein biosynthesis</keyword>
<dbReference type="PANTHER" id="PTHR43766:SF1">
    <property type="entry name" value="TRYPTOPHAN--TRNA LIGASE, MITOCHONDRIAL"/>
    <property type="match status" value="1"/>
</dbReference>
<evidence type="ECO:0000256" key="7">
    <source>
        <dbReference type="ARBA" id="ARBA00023146"/>
    </source>
</evidence>
<dbReference type="PRINTS" id="PR01039">
    <property type="entry name" value="TRNASYNTHTRP"/>
</dbReference>
<gene>
    <name evidence="12" type="ORF">ALMA_0031</name>
</gene>
<keyword evidence="7 10" id="KW-0030">Aminoacyl-tRNA synthetase</keyword>
<dbReference type="Pfam" id="PF00579">
    <property type="entry name" value="tRNA-synt_1b"/>
    <property type="match status" value="1"/>
</dbReference>
<sequence>MSAKTSTLKAKEKTAYKGSDMADEQELTAAGNEISASFLAAKERSEKTAEKLEKNPEAYTMLTGDRPTGRLHLGHYFGSIRERVAMQNKGVHTNVIIADYQVITDRDTTDNIQDNVLNLVLDYMAAGIDPAKTMIFTHSAVSAANQLMLPFLSLVTEAELHRNPTVKSEMESSGHALTGLLLTYPVHQACDILFCKANVVPIGKDNLPHVELTRTIARRFNERYAKKNPVFPEPAAILSEAPEIPGLDGRKMSKSYGNSIMLGATAAETAKLIKKSPTDSERMITFDPVNRPQVSALLTTAGLVTGRDPREIAEEIGNSGAGALKAYVIESVNAFLEPHRERRAELAQDMDTVRDILHEGNKRANAIANQTLEEVREAMGMVY</sequence>
<comment type="similarity">
    <text evidence="1 10">Belongs to the class-I aminoacyl-tRNA synthetase family.</text>
</comment>
<feature type="region of interest" description="Disordered" evidence="11">
    <location>
        <begin position="1"/>
        <end position="22"/>
    </location>
</feature>
<protein>
    <recommendedName>
        <fullName evidence="2 9">Tryptophan--tRNA ligase</fullName>
        <ecNumber evidence="2 9">6.1.1.2</ecNumber>
    </recommendedName>
</protein>
<dbReference type="PROSITE" id="PS00178">
    <property type="entry name" value="AA_TRNA_LIGASE_I"/>
    <property type="match status" value="1"/>
</dbReference>
<evidence type="ECO:0000256" key="9">
    <source>
        <dbReference type="NCBIfam" id="TIGR00233"/>
    </source>
</evidence>
<evidence type="ECO:0000256" key="3">
    <source>
        <dbReference type="ARBA" id="ARBA00022598"/>
    </source>
</evidence>
<dbReference type="GO" id="GO:0006436">
    <property type="term" value="P:tryptophanyl-tRNA aminoacylation"/>
    <property type="evidence" value="ECO:0007669"/>
    <property type="project" value="UniProtKB-UniRule"/>
</dbReference>
<dbReference type="InterPro" id="IPR002306">
    <property type="entry name" value="Trp-tRNA-ligase"/>
</dbReference>
<dbReference type="AlphaFoldDB" id="A0A261F742"/>
<evidence type="ECO:0000256" key="2">
    <source>
        <dbReference type="ARBA" id="ARBA00013161"/>
    </source>
</evidence>
<evidence type="ECO:0000313" key="13">
    <source>
        <dbReference type="Proteomes" id="UP000243657"/>
    </source>
</evidence>
<evidence type="ECO:0000256" key="10">
    <source>
        <dbReference type="RuleBase" id="RU363036"/>
    </source>
</evidence>
<evidence type="ECO:0000256" key="1">
    <source>
        <dbReference type="ARBA" id="ARBA00005594"/>
    </source>
</evidence>
<dbReference type="EMBL" id="MWWT01000001">
    <property type="protein sequence ID" value="OZG54706.1"/>
    <property type="molecule type" value="Genomic_DNA"/>
</dbReference>
<dbReference type="FunFam" id="1.10.240.10:FF:000005">
    <property type="entry name" value="Tryptophan--tRNA ligase"/>
    <property type="match status" value="1"/>
</dbReference>
<dbReference type="EC" id="6.1.1.2" evidence="2 9"/>
<keyword evidence="13" id="KW-1185">Reference proteome</keyword>
<accession>A0A261F742</accession>
<keyword evidence="3 10" id="KW-0436">Ligase</keyword>
<dbReference type="InterPro" id="IPR001412">
    <property type="entry name" value="aa-tRNA-synth_I_CS"/>
</dbReference>
<dbReference type="CDD" id="cd00806">
    <property type="entry name" value="TrpRS_core"/>
    <property type="match status" value="1"/>
</dbReference>
<dbReference type="GO" id="GO:0005524">
    <property type="term" value="F:ATP binding"/>
    <property type="evidence" value="ECO:0007669"/>
    <property type="project" value="UniProtKB-KW"/>
</dbReference>
<dbReference type="Proteomes" id="UP000243657">
    <property type="component" value="Unassembled WGS sequence"/>
</dbReference>
<dbReference type="InterPro" id="IPR002305">
    <property type="entry name" value="aa-tRNA-synth_Ic"/>
</dbReference>
<dbReference type="GO" id="GO:0005737">
    <property type="term" value="C:cytoplasm"/>
    <property type="evidence" value="ECO:0007669"/>
    <property type="project" value="UniProtKB-UniRule"/>
</dbReference>